<dbReference type="EMBL" id="JAEUWV010000003">
    <property type="protein sequence ID" value="MCO6394263.1"/>
    <property type="molecule type" value="Genomic_DNA"/>
</dbReference>
<accession>A0AAW5HRZ5</accession>
<name>A0AAW5HRZ5_9CORY</name>
<proteinExistence type="predicted"/>
<dbReference type="RefSeq" id="WP_252931146.1">
    <property type="nucleotide sequence ID" value="NZ_JAEUWV010000003.1"/>
</dbReference>
<evidence type="ECO:0000313" key="2">
    <source>
        <dbReference type="Proteomes" id="UP001205920"/>
    </source>
</evidence>
<dbReference type="Proteomes" id="UP001205920">
    <property type="component" value="Unassembled WGS sequence"/>
</dbReference>
<keyword evidence="2" id="KW-1185">Reference proteome</keyword>
<organism evidence="1 2">
    <name type="scientific">Corynebacterium lipophilum</name>
    <dbReference type="NCBI Taxonomy" id="2804918"/>
    <lineage>
        <taxon>Bacteria</taxon>
        <taxon>Bacillati</taxon>
        <taxon>Actinomycetota</taxon>
        <taxon>Actinomycetes</taxon>
        <taxon>Mycobacteriales</taxon>
        <taxon>Corynebacteriaceae</taxon>
        <taxon>Corynebacterium</taxon>
    </lineage>
</organism>
<protein>
    <submittedName>
        <fullName evidence="1">Uncharacterized protein</fullName>
    </submittedName>
</protein>
<sequence length="233" mass="25258">MEPKVDVFSFVISQGMVADADLLTSKLRGCGISHSEFERLRVTVSQVTGPRKAVVHVTGGHASLTLRPAPAPSTEITMFAEPIRDQRAQPNRHGPDLGWQLHASATLGTNDGLLADASGRIISALLQPLITFPSATRAVISGHPATAGSYALEGVVRVLEEAGVETHEAHDGFSRFDLMHQETWAVDAVHGARLVEQWQEYGTPKPGPRMISRGLLPTHREINETRQLRASLL</sequence>
<comment type="caution">
    <text evidence="1">The sequence shown here is derived from an EMBL/GenBank/DDBJ whole genome shotgun (WGS) entry which is preliminary data.</text>
</comment>
<reference evidence="1 2" key="1">
    <citation type="submission" date="2021-01" db="EMBL/GenBank/DDBJ databases">
        <title>Identification and Characterization of Corynebacterium sp.</title>
        <authorList>
            <person name="Luo Q."/>
            <person name="Qu P."/>
            <person name="Chen Q."/>
        </authorList>
    </citation>
    <scope>NUCLEOTIDE SEQUENCE [LARGE SCALE GENOMIC DNA]</scope>
    <source>
        <strain evidence="1 2">MC-18</strain>
    </source>
</reference>
<dbReference type="AlphaFoldDB" id="A0AAW5HRZ5"/>
<evidence type="ECO:0000313" key="1">
    <source>
        <dbReference type="EMBL" id="MCO6394263.1"/>
    </source>
</evidence>
<gene>
    <name evidence="1" type="ORF">JMN37_04585</name>
</gene>